<sequence length="208" mass="23255">MKQAPLLVKVIILLSLGFSLRLLISCKQYPLDPEIIDFNQLRLAGIDNSGLYLDHSTSVDTLYAEAVVVKLTLSDTSLYYSSHRPETQHPFAFQALQADDISPSYVPRNKVVAIRIHTLQDINAALQAGDEITEQVLSSFGDNFGLYQALPEGIAWLNGVHRDYPERFLLLVLSTPVENTSAQFEVRVRLDNEQELVATTPVFTIIKP</sequence>
<name>A0ABT8F647_9BACT</name>
<reference evidence="1" key="1">
    <citation type="submission" date="2023-06" db="EMBL/GenBank/DDBJ databases">
        <title>Cytophagales bacterium Strain LB-30, isolated from soil.</title>
        <authorList>
            <person name="Liu B."/>
        </authorList>
    </citation>
    <scope>NUCLEOTIDE SEQUENCE</scope>
    <source>
        <strain evidence="1">LB-30</strain>
    </source>
</reference>
<dbReference type="EMBL" id="JAUHJS010000004">
    <property type="protein sequence ID" value="MDN4165863.1"/>
    <property type="molecule type" value="Genomic_DNA"/>
</dbReference>
<dbReference type="RefSeq" id="WP_320004394.1">
    <property type="nucleotide sequence ID" value="NZ_JAUHJS010000004.1"/>
</dbReference>
<proteinExistence type="predicted"/>
<dbReference type="Proteomes" id="UP001168552">
    <property type="component" value="Unassembled WGS sequence"/>
</dbReference>
<gene>
    <name evidence="1" type="ORF">QWY31_10130</name>
</gene>
<comment type="caution">
    <text evidence="1">The sequence shown here is derived from an EMBL/GenBank/DDBJ whole genome shotgun (WGS) entry which is preliminary data.</text>
</comment>
<protein>
    <submittedName>
        <fullName evidence="1">Uncharacterized protein</fullName>
    </submittedName>
</protein>
<keyword evidence="2" id="KW-1185">Reference proteome</keyword>
<accession>A0ABT8F647</accession>
<evidence type="ECO:0000313" key="1">
    <source>
        <dbReference type="EMBL" id="MDN4165863.1"/>
    </source>
</evidence>
<organism evidence="1 2">
    <name type="scientific">Shiella aurantiaca</name>
    <dbReference type="NCBI Taxonomy" id="3058365"/>
    <lineage>
        <taxon>Bacteria</taxon>
        <taxon>Pseudomonadati</taxon>
        <taxon>Bacteroidota</taxon>
        <taxon>Cytophagia</taxon>
        <taxon>Cytophagales</taxon>
        <taxon>Shiellaceae</taxon>
        <taxon>Shiella</taxon>
    </lineage>
</organism>
<evidence type="ECO:0000313" key="2">
    <source>
        <dbReference type="Proteomes" id="UP001168552"/>
    </source>
</evidence>